<dbReference type="PATRIC" id="fig|1263870.3.peg.1331"/>
<feature type="domain" description="Pyrrolo-quinoline quinone repeat" evidence="1">
    <location>
        <begin position="107"/>
        <end position="361"/>
    </location>
</feature>
<dbReference type="AlphaFoldDB" id="M5UHS0"/>
<proteinExistence type="predicted"/>
<dbReference type="PANTHER" id="PTHR34512">
    <property type="entry name" value="CELL SURFACE PROTEIN"/>
    <property type="match status" value="1"/>
</dbReference>
<accession>M5UHS0</accession>
<evidence type="ECO:0000259" key="1">
    <source>
        <dbReference type="Pfam" id="PF13360"/>
    </source>
</evidence>
<evidence type="ECO:0000313" key="2">
    <source>
        <dbReference type="EMBL" id="EMI57391.1"/>
    </source>
</evidence>
<dbReference type="EMBL" id="ANOH01000095">
    <property type="protein sequence ID" value="EMI57391.1"/>
    <property type="molecule type" value="Genomic_DNA"/>
</dbReference>
<dbReference type="InterPro" id="IPR002372">
    <property type="entry name" value="PQQ_rpt_dom"/>
</dbReference>
<dbReference type="Gene3D" id="2.130.10.10">
    <property type="entry name" value="YVTN repeat-like/Quinoprotein amine dehydrogenase"/>
    <property type="match status" value="2"/>
</dbReference>
<dbReference type="Pfam" id="PF13360">
    <property type="entry name" value="PQQ_2"/>
    <property type="match status" value="1"/>
</dbReference>
<evidence type="ECO:0000313" key="3">
    <source>
        <dbReference type="Proteomes" id="UP000011885"/>
    </source>
</evidence>
<dbReference type="SMART" id="SM00564">
    <property type="entry name" value="PQQ"/>
    <property type="match status" value="3"/>
</dbReference>
<gene>
    <name evidence="2" type="ORF">RSSM_01232</name>
</gene>
<dbReference type="Proteomes" id="UP000011885">
    <property type="component" value="Unassembled WGS sequence"/>
</dbReference>
<dbReference type="InterPro" id="IPR018391">
    <property type="entry name" value="PQQ_b-propeller_rpt"/>
</dbReference>
<dbReference type="InterPro" id="IPR015943">
    <property type="entry name" value="WD40/YVTN_repeat-like_dom_sf"/>
</dbReference>
<dbReference type="PANTHER" id="PTHR34512:SF30">
    <property type="entry name" value="OUTER MEMBRANE PROTEIN ASSEMBLY FACTOR BAMB"/>
    <property type="match status" value="1"/>
</dbReference>
<sequence length="446" mass="48568">MNSTLRLYDSDPANPQRNAALWCVALFFALTTSALTFDVMAADWPQWRGPLRDGHAADQSLAPSWEKRSPGLKWEAANAGVGYSSMSVVDGRLYTMGADEQHCYAICFDSRNGKLIWKTRVARAGTGSDYSRGWGLGPRSTPTIDGNQAFVLSDVGVVAALNRENGELQWKVDLVADHGGSIPKWGYSESVLIDGQRVVVTAGGEKFMLALDRETGELVWNSEGVDANAHYASTMKGSFDGTDYYVTAAGVGVVGFDCETGEELFENTVTGNGTATIPTPLLIGDDRIYHTSAYGAGNALLQLSRSDGKILADAVYHESRKSMENHHGGVVLVDGTIYGFTRANGGMWMAQDLMSGETLWQEKIRGNKSGSIAYADGRLYCYNDGDGSVILVEPSRQEWKPLGQIRLPRETEIPRDRGAIWAHPVIADQTLFLRDQDLIFAFDIAG</sequence>
<dbReference type="InterPro" id="IPR011047">
    <property type="entry name" value="Quinoprotein_ADH-like_sf"/>
</dbReference>
<organism evidence="2 3">
    <name type="scientific">Rhodopirellula sallentina SM41</name>
    <dbReference type="NCBI Taxonomy" id="1263870"/>
    <lineage>
        <taxon>Bacteria</taxon>
        <taxon>Pseudomonadati</taxon>
        <taxon>Planctomycetota</taxon>
        <taxon>Planctomycetia</taxon>
        <taxon>Pirellulales</taxon>
        <taxon>Pirellulaceae</taxon>
        <taxon>Rhodopirellula</taxon>
    </lineage>
</organism>
<comment type="caution">
    <text evidence="2">The sequence shown here is derived from an EMBL/GenBank/DDBJ whole genome shotgun (WGS) entry which is preliminary data.</text>
</comment>
<dbReference type="SUPFAM" id="SSF50998">
    <property type="entry name" value="Quinoprotein alcohol dehydrogenase-like"/>
    <property type="match status" value="1"/>
</dbReference>
<reference evidence="2 3" key="1">
    <citation type="journal article" date="2013" name="Mar. Genomics">
        <title>Expression of sulfatases in Rhodopirellula baltica and the diversity of sulfatases in the genus Rhodopirellula.</title>
        <authorList>
            <person name="Wegner C.E."/>
            <person name="Richter-Heitmann T."/>
            <person name="Klindworth A."/>
            <person name="Klockow C."/>
            <person name="Richter M."/>
            <person name="Achstetter T."/>
            <person name="Glockner F.O."/>
            <person name="Harder J."/>
        </authorList>
    </citation>
    <scope>NUCLEOTIDE SEQUENCE [LARGE SCALE GENOMIC DNA]</scope>
    <source>
        <strain evidence="2 3">SM41</strain>
    </source>
</reference>
<dbReference type="RefSeq" id="WP_008675467.1">
    <property type="nucleotide sequence ID" value="NZ_ANOH01000095.1"/>
</dbReference>
<name>M5UHS0_9BACT</name>
<protein>
    <submittedName>
        <fullName evidence="2">Polyvinylalcohol dehydrogenase</fullName>
    </submittedName>
</protein>
<keyword evidence="3" id="KW-1185">Reference proteome</keyword>
<dbReference type="OrthoDB" id="229752at2"/>